<dbReference type="AlphaFoldDB" id="A0A3M9N3U0"/>
<organism evidence="6 7">
    <name type="scientific">Rufibacter immobilis</name>
    <dbReference type="NCBI Taxonomy" id="1348778"/>
    <lineage>
        <taxon>Bacteria</taxon>
        <taxon>Pseudomonadati</taxon>
        <taxon>Bacteroidota</taxon>
        <taxon>Cytophagia</taxon>
        <taxon>Cytophagales</taxon>
        <taxon>Hymenobacteraceae</taxon>
        <taxon>Rufibacter</taxon>
    </lineage>
</organism>
<dbReference type="Proteomes" id="UP000271010">
    <property type="component" value="Unassembled WGS sequence"/>
</dbReference>
<sequence length="651" mass="73529">MLCLALCCQPASSWAQGNSAKADKHFNDFDYALALEEYKKLLDNGQPTLHITERIAHCYRLINQPGSAEIWYKQTLVFPNAAPVNLFYYANACRQNGKYEDAKQAYQRFAQREPSRKAEAERLMQACDMAMRWINRPLPVDVTRDSTLSSNFSDFSTVFYGNNLVFSSDRGQSSRDKKVYGWTGAPYLQLYQAERQSNKTWGPITPLENGINTQFHNATATFSPDLEEIFFTRTKRVKKRVLPQELTEEGSWQRYSKNDDFIDRLEIYTATLKKGKWQDVKPFIHSKGDVYSVGHPALSPDGKILYFVSDMPGGQGQTDIYYSVRQANGQWSDPVNAGPVINTPGKEVFPVVHADGTLFFSSDGHLGMGGLDIFSAKGSANQWQKVQNLYYPFNSPRDDFGLIYEKDGKNGYLSSNRGGDGSSDDIYKVGPSATPCQLVGATFVRLPSRNGRTQKIPVEAVNLDVIVNGDSANAFRTISNEDGKFQFTAKANQTYTIRGSKKGYLIKTIQVVPDCRKTTDTINVELVLDRSAYNQAIVLDNIYYDLDKHDLRPEAMQELDKVVDMLKDNPTIKIELSSHTDSRESHRYNLMLSQLRAATAVKYIISKGIDPKRVIDKGYGETKLLNRCKDGVPCSEEDHQLNRRTEFKIVR</sequence>
<dbReference type="PROSITE" id="PS51123">
    <property type="entry name" value="OMPA_2"/>
    <property type="match status" value="1"/>
</dbReference>
<dbReference type="Gene3D" id="2.60.40.1120">
    <property type="entry name" value="Carboxypeptidase-like, regulatory domain"/>
    <property type="match status" value="1"/>
</dbReference>
<dbReference type="Gene3D" id="1.25.40.10">
    <property type="entry name" value="Tetratricopeptide repeat domain"/>
    <property type="match status" value="1"/>
</dbReference>
<dbReference type="GO" id="GO:0009279">
    <property type="term" value="C:cell outer membrane"/>
    <property type="evidence" value="ECO:0007669"/>
    <property type="project" value="UniProtKB-SubCell"/>
</dbReference>
<keyword evidence="6" id="KW-0282">Flagellum</keyword>
<feature type="domain" description="OmpA-like" evidence="5">
    <location>
        <begin position="531"/>
        <end position="651"/>
    </location>
</feature>
<dbReference type="PRINTS" id="PR01021">
    <property type="entry name" value="OMPADOMAIN"/>
</dbReference>
<evidence type="ECO:0000313" key="7">
    <source>
        <dbReference type="Proteomes" id="UP000271010"/>
    </source>
</evidence>
<keyword evidence="3" id="KW-0998">Cell outer membrane</keyword>
<evidence type="ECO:0000313" key="6">
    <source>
        <dbReference type="EMBL" id="RNI32470.1"/>
    </source>
</evidence>
<dbReference type="Gene3D" id="3.30.1330.60">
    <property type="entry name" value="OmpA-like domain"/>
    <property type="match status" value="1"/>
</dbReference>
<evidence type="ECO:0000256" key="3">
    <source>
        <dbReference type="ARBA" id="ARBA00023237"/>
    </source>
</evidence>
<dbReference type="InterPro" id="IPR006665">
    <property type="entry name" value="OmpA-like"/>
</dbReference>
<dbReference type="InterPro" id="IPR050330">
    <property type="entry name" value="Bact_OuterMem_StrucFunc"/>
</dbReference>
<dbReference type="InterPro" id="IPR006664">
    <property type="entry name" value="OMP_bac"/>
</dbReference>
<comment type="subcellular location">
    <subcellularLocation>
        <location evidence="1">Cell outer membrane</location>
    </subcellularLocation>
</comment>
<dbReference type="SUPFAM" id="SSF49464">
    <property type="entry name" value="Carboxypeptidase regulatory domain-like"/>
    <property type="match status" value="1"/>
</dbReference>
<dbReference type="SUPFAM" id="SSF82171">
    <property type="entry name" value="DPP6 N-terminal domain-like"/>
    <property type="match status" value="1"/>
</dbReference>
<dbReference type="Gene3D" id="2.120.10.30">
    <property type="entry name" value="TolB, C-terminal domain"/>
    <property type="match status" value="1"/>
</dbReference>
<dbReference type="InterPro" id="IPR036737">
    <property type="entry name" value="OmpA-like_sf"/>
</dbReference>
<dbReference type="CDD" id="cd07185">
    <property type="entry name" value="OmpA_C-like"/>
    <property type="match status" value="1"/>
</dbReference>
<evidence type="ECO:0000256" key="4">
    <source>
        <dbReference type="PROSITE-ProRule" id="PRU00473"/>
    </source>
</evidence>
<proteinExistence type="predicted"/>
<dbReference type="SUPFAM" id="SSF48452">
    <property type="entry name" value="TPR-like"/>
    <property type="match status" value="1"/>
</dbReference>
<comment type="caution">
    <text evidence="6">The sequence shown here is derived from an EMBL/GenBank/DDBJ whole genome shotgun (WGS) entry which is preliminary data.</text>
</comment>
<dbReference type="EMBL" id="RJJE01000002">
    <property type="protein sequence ID" value="RNI32470.1"/>
    <property type="molecule type" value="Genomic_DNA"/>
</dbReference>
<dbReference type="InterPro" id="IPR008969">
    <property type="entry name" value="CarboxyPept-like_regulatory"/>
</dbReference>
<accession>A0A3M9N3U0</accession>
<keyword evidence="2 4" id="KW-0472">Membrane</keyword>
<reference evidence="6 7" key="1">
    <citation type="submission" date="2018-11" db="EMBL/GenBank/DDBJ databases">
        <title>Rufibacter latericius sp. nov., isolated from water in Baiyang Lake.</title>
        <authorList>
            <person name="Yang Y."/>
        </authorList>
    </citation>
    <scope>NUCLEOTIDE SEQUENCE [LARGE SCALE GENOMIC DNA]</scope>
    <source>
        <strain evidence="6 7">MCC P1</strain>
    </source>
</reference>
<dbReference type="PANTHER" id="PTHR30329:SF21">
    <property type="entry name" value="LIPOPROTEIN YIAD-RELATED"/>
    <property type="match status" value="1"/>
</dbReference>
<dbReference type="PANTHER" id="PTHR30329">
    <property type="entry name" value="STATOR ELEMENT OF FLAGELLAR MOTOR COMPLEX"/>
    <property type="match status" value="1"/>
</dbReference>
<dbReference type="SUPFAM" id="SSF103088">
    <property type="entry name" value="OmpA-like"/>
    <property type="match status" value="1"/>
</dbReference>
<dbReference type="Pfam" id="PF00691">
    <property type="entry name" value="OmpA"/>
    <property type="match status" value="1"/>
</dbReference>
<name>A0A3M9N3U0_9BACT</name>
<dbReference type="Pfam" id="PF07676">
    <property type="entry name" value="PD40"/>
    <property type="match status" value="2"/>
</dbReference>
<dbReference type="InterPro" id="IPR011659">
    <property type="entry name" value="WD40"/>
</dbReference>
<protein>
    <submittedName>
        <fullName evidence="6">Flagellar motor protein MotB</fullName>
    </submittedName>
</protein>
<evidence type="ECO:0000256" key="2">
    <source>
        <dbReference type="ARBA" id="ARBA00023136"/>
    </source>
</evidence>
<dbReference type="InterPro" id="IPR011990">
    <property type="entry name" value="TPR-like_helical_dom_sf"/>
</dbReference>
<keyword evidence="6" id="KW-0969">Cilium</keyword>
<evidence type="ECO:0000256" key="1">
    <source>
        <dbReference type="ARBA" id="ARBA00004442"/>
    </source>
</evidence>
<dbReference type="InterPro" id="IPR011042">
    <property type="entry name" value="6-blade_b-propeller_TolB-like"/>
</dbReference>
<evidence type="ECO:0000259" key="5">
    <source>
        <dbReference type="PROSITE" id="PS51123"/>
    </source>
</evidence>
<gene>
    <name evidence="6" type="ORF">EFA69_03870</name>
</gene>
<keyword evidence="7" id="KW-1185">Reference proteome</keyword>
<keyword evidence="6" id="KW-0966">Cell projection</keyword>